<protein>
    <submittedName>
        <fullName evidence="1">Uncharacterized protein</fullName>
    </submittedName>
</protein>
<name>A0AAN9SBX9_PSOTE</name>
<dbReference type="AlphaFoldDB" id="A0AAN9SBX9"/>
<organism evidence="1 2">
    <name type="scientific">Psophocarpus tetragonolobus</name>
    <name type="common">Winged bean</name>
    <name type="synonym">Dolichos tetragonolobus</name>
    <dbReference type="NCBI Taxonomy" id="3891"/>
    <lineage>
        <taxon>Eukaryota</taxon>
        <taxon>Viridiplantae</taxon>
        <taxon>Streptophyta</taxon>
        <taxon>Embryophyta</taxon>
        <taxon>Tracheophyta</taxon>
        <taxon>Spermatophyta</taxon>
        <taxon>Magnoliopsida</taxon>
        <taxon>eudicotyledons</taxon>
        <taxon>Gunneridae</taxon>
        <taxon>Pentapetalae</taxon>
        <taxon>rosids</taxon>
        <taxon>fabids</taxon>
        <taxon>Fabales</taxon>
        <taxon>Fabaceae</taxon>
        <taxon>Papilionoideae</taxon>
        <taxon>50 kb inversion clade</taxon>
        <taxon>NPAAA clade</taxon>
        <taxon>indigoferoid/millettioid clade</taxon>
        <taxon>Phaseoleae</taxon>
        <taxon>Psophocarpus</taxon>
    </lineage>
</organism>
<sequence length="69" mass="7698">MWNCNFTCYIQPSLNCNCSFCLGEFYSSIYVFCDGMQYVNAVNTHACGQNNIKESSGATGFGQLQVFQV</sequence>
<evidence type="ECO:0000313" key="2">
    <source>
        <dbReference type="Proteomes" id="UP001386955"/>
    </source>
</evidence>
<dbReference type="EMBL" id="JAYMYS010000005">
    <property type="protein sequence ID" value="KAK7392285.1"/>
    <property type="molecule type" value="Genomic_DNA"/>
</dbReference>
<dbReference type="Proteomes" id="UP001386955">
    <property type="component" value="Unassembled WGS sequence"/>
</dbReference>
<accession>A0AAN9SBX9</accession>
<comment type="caution">
    <text evidence="1">The sequence shown here is derived from an EMBL/GenBank/DDBJ whole genome shotgun (WGS) entry which is preliminary data.</text>
</comment>
<keyword evidence="2" id="KW-1185">Reference proteome</keyword>
<gene>
    <name evidence="1" type="ORF">VNO78_20719</name>
</gene>
<proteinExistence type="predicted"/>
<reference evidence="1 2" key="1">
    <citation type="submission" date="2024-01" db="EMBL/GenBank/DDBJ databases">
        <title>The genomes of 5 underutilized Papilionoideae crops provide insights into root nodulation and disease resistanc.</title>
        <authorList>
            <person name="Jiang F."/>
        </authorList>
    </citation>
    <scope>NUCLEOTIDE SEQUENCE [LARGE SCALE GENOMIC DNA]</scope>
    <source>
        <strain evidence="1">DUOXIRENSHENG_FW03</strain>
        <tissue evidence="1">Leaves</tissue>
    </source>
</reference>
<evidence type="ECO:0000313" key="1">
    <source>
        <dbReference type="EMBL" id="KAK7392285.1"/>
    </source>
</evidence>